<dbReference type="OrthoDB" id="10494255at2759"/>
<sequence>MLAKESGLSIDYLESDSLNVIQALARRDVFDEASPLLNDIRCLLVDISNVTCCFIPRNGNKASIETHPVGTTTYPRVHEFSLGPCGTTSGRKAFPRILRCDLESQDFPSGCETFLRFLRYTLESHTWVY</sequence>
<dbReference type="EMBL" id="JXTC01000021">
    <property type="protein sequence ID" value="PON98903.1"/>
    <property type="molecule type" value="Genomic_DNA"/>
</dbReference>
<name>A0A2P5FMC9_TREOI</name>
<organism evidence="1 2">
    <name type="scientific">Trema orientale</name>
    <name type="common">Charcoal tree</name>
    <name type="synonym">Celtis orientalis</name>
    <dbReference type="NCBI Taxonomy" id="63057"/>
    <lineage>
        <taxon>Eukaryota</taxon>
        <taxon>Viridiplantae</taxon>
        <taxon>Streptophyta</taxon>
        <taxon>Embryophyta</taxon>
        <taxon>Tracheophyta</taxon>
        <taxon>Spermatophyta</taxon>
        <taxon>Magnoliopsida</taxon>
        <taxon>eudicotyledons</taxon>
        <taxon>Gunneridae</taxon>
        <taxon>Pentapetalae</taxon>
        <taxon>rosids</taxon>
        <taxon>fabids</taxon>
        <taxon>Rosales</taxon>
        <taxon>Cannabaceae</taxon>
        <taxon>Trema</taxon>
    </lineage>
</organism>
<keyword evidence="2" id="KW-1185">Reference proteome</keyword>
<proteinExistence type="predicted"/>
<comment type="caution">
    <text evidence="1">The sequence shown here is derived from an EMBL/GenBank/DDBJ whole genome shotgun (WGS) entry which is preliminary data.</text>
</comment>
<evidence type="ECO:0000313" key="1">
    <source>
        <dbReference type="EMBL" id="PON98903.1"/>
    </source>
</evidence>
<protein>
    <submittedName>
        <fullName evidence="1">Uncharacterized protein</fullName>
    </submittedName>
</protein>
<evidence type="ECO:0000313" key="2">
    <source>
        <dbReference type="Proteomes" id="UP000237000"/>
    </source>
</evidence>
<dbReference type="AlphaFoldDB" id="A0A2P5FMC9"/>
<dbReference type="InParanoid" id="A0A2P5FMC9"/>
<gene>
    <name evidence="1" type="ORF">TorRG33x02_051400</name>
</gene>
<reference evidence="2" key="1">
    <citation type="submission" date="2016-06" db="EMBL/GenBank/DDBJ databases">
        <title>Parallel loss of symbiosis genes in relatives of nitrogen-fixing non-legume Parasponia.</title>
        <authorList>
            <person name="Van Velzen R."/>
            <person name="Holmer R."/>
            <person name="Bu F."/>
            <person name="Rutten L."/>
            <person name="Van Zeijl A."/>
            <person name="Liu W."/>
            <person name="Santuari L."/>
            <person name="Cao Q."/>
            <person name="Sharma T."/>
            <person name="Shen D."/>
            <person name="Roswanjaya Y."/>
            <person name="Wardhani T."/>
            <person name="Kalhor M.S."/>
            <person name="Jansen J."/>
            <person name="Van den Hoogen J."/>
            <person name="Gungor B."/>
            <person name="Hartog M."/>
            <person name="Hontelez J."/>
            <person name="Verver J."/>
            <person name="Yang W.-C."/>
            <person name="Schijlen E."/>
            <person name="Repin R."/>
            <person name="Schilthuizen M."/>
            <person name="Schranz E."/>
            <person name="Heidstra R."/>
            <person name="Miyata K."/>
            <person name="Fedorova E."/>
            <person name="Kohlen W."/>
            <person name="Bisseling T."/>
            <person name="Smit S."/>
            <person name="Geurts R."/>
        </authorList>
    </citation>
    <scope>NUCLEOTIDE SEQUENCE [LARGE SCALE GENOMIC DNA]</scope>
    <source>
        <strain evidence="2">cv. RG33-2</strain>
    </source>
</reference>
<dbReference type="Proteomes" id="UP000237000">
    <property type="component" value="Unassembled WGS sequence"/>
</dbReference>
<accession>A0A2P5FMC9</accession>